<dbReference type="AlphaFoldDB" id="A0A9N8HU02"/>
<reference evidence="3" key="1">
    <citation type="submission" date="2020-06" db="EMBL/GenBank/DDBJ databases">
        <authorList>
            <consortium name="Plant Systems Biology data submission"/>
        </authorList>
    </citation>
    <scope>NUCLEOTIDE SEQUENCE</scope>
    <source>
        <strain evidence="3">D6</strain>
    </source>
</reference>
<organism evidence="3 4">
    <name type="scientific">Seminavis robusta</name>
    <dbReference type="NCBI Taxonomy" id="568900"/>
    <lineage>
        <taxon>Eukaryota</taxon>
        <taxon>Sar</taxon>
        <taxon>Stramenopiles</taxon>
        <taxon>Ochrophyta</taxon>
        <taxon>Bacillariophyta</taxon>
        <taxon>Bacillariophyceae</taxon>
        <taxon>Bacillariophycidae</taxon>
        <taxon>Naviculales</taxon>
        <taxon>Naviculaceae</taxon>
        <taxon>Seminavis</taxon>
    </lineage>
</organism>
<dbReference type="OrthoDB" id="230186at2759"/>
<feature type="compositionally biased region" description="Polar residues" evidence="1">
    <location>
        <begin position="114"/>
        <end position="126"/>
    </location>
</feature>
<comment type="caution">
    <text evidence="3">The sequence shown here is derived from an EMBL/GenBank/DDBJ whole genome shotgun (WGS) entry which is preliminary data.</text>
</comment>
<gene>
    <name evidence="3" type="ORF">SEMRO_1971_G308590.1</name>
</gene>
<evidence type="ECO:0000313" key="4">
    <source>
        <dbReference type="Proteomes" id="UP001153069"/>
    </source>
</evidence>
<keyword evidence="2" id="KW-0812">Transmembrane</keyword>
<proteinExistence type="predicted"/>
<feature type="compositionally biased region" description="Low complexity" evidence="1">
    <location>
        <begin position="200"/>
        <end position="209"/>
    </location>
</feature>
<dbReference type="EMBL" id="CAICTM010001969">
    <property type="protein sequence ID" value="CAB9527288.1"/>
    <property type="molecule type" value="Genomic_DNA"/>
</dbReference>
<feature type="region of interest" description="Disordered" evidence="1">
    <location>
        <begin position="191"/>
        <end position="301"/>
    </location>
</feature>
<feature type="compositionally biased region" description="Low complexity" evidence="1">
    <location>
        <begin position="144"/>
        <end position="162"/>
    </location>
</feature>
<sequence length="698" mass="75476">MPPHKKKFYMAAQQQPPKAPLQVPYASDGEEVEVAVVVNDNTAVDSGENPLPATGSGNGAVKAGLRRNKRPVAIALVLLVATIILLVVLGVVQKGNNSNNNSNGTTGSTSSTTVITAGPTTSTQEDTPADENIFHQEPPDTGGTRVTQTNTPNATTTTTTPIPTTPVPTVPFGEATVPPTMLPVQPQPTFPTLPPAMATNNNNSSSSSSRIPTLPPQTTQPTPTAPPVTATPTNTPGVQVPKETPAPIMEARDTAPPTTATPVNTATPVSSPTTSTPTTSPPTTTPTTALPTLTPTTPAPTRVSFRERHSSYVGMLDLQDWEQASLDGLIAMDRQAQEQDAVQERQGGISCNPPSGVSSSCCVGGFSSGGDMSILYQKDCAKSMLQGAAIDDLRKDAQTYYNLNPIPGDGGAFECDVCQIVELVRSQDLKIAFLGDSTQNQVAEGFACELERRGYEVHRASFAVNQEFDGTWANRRHLSTRTMQIRSPLWADGQFARIQYHQMYLLPMVEPEHLTSITAQTDILVLGFGLHWWFTNSTPNTFRRADAYYSAMLDLFRVVRLQNHVQLVAHRQTSAEHYDSPGGDWFQWYGNRDNLAQSCVPLAAGDDVAGWRERAVSKAAADASYDIVLANSNMPAYPSGTGNSEVVLLPYFDFTAKQYTMHPFRGDSQDCTHYCSSPFLYMPIWRSLRLAMDRQWSS</sequence>
<feature type="compositionally biased region" description="Low complexity" evidence="1">
    <location>
        <begin position="285"/>
        <end position="301"/>
    </location>
</feature>
<feature type="transmembrane region" description="Helical" evidence="2">
    <location>
        <begin position="72"/>
        <end position="92"/>
    </location>
</feature>
<dbReference type="Proteomes" id="UP001153069">
    <property type="component" value="Unassembled WGS sequence"/>
</dbReference>
<evidence type="ECO:0000256" key="1">
    <source>
        <dbReference type="SAM" id="MobiDB-lite"/>
    </source>
</evidence>
<dbReference type="PRINTS" id="PR01217">
    <property type="entry name" value="PRICHEXTENSN"/>
</dbReference>
<name>A0A9N8HU02_9STRA</name>
<keyword evidence="2" id="KW-0472">Membrane</keyword>
<feature type="region of interest" description="Disordered" evidence="1">
    <location>
        <begin position="95"/>
        <end position="167"/>
    </location>
</feature>
<feature type="compositionally biased region" description="Low complexity" evidence="1">
    <location>
        <begin position="216"/>
        <end position="236"/>
    </location>
</feature>
<protein>
    <submittedName>
        <fullName evidence="3">Uncharacterized protein</fullName>
    </submittedName>
</protein>
<evidence type="ECO:0000256" key="2">
    <source>
        <dbReference type="SAM" id="Phobius"/>
    </source>
</evidence>
<evidence type="ECO:0000313" key="3">
    <source>
        <dbReference type="EMBL" id="CAB9527288.1"/>
    </source>
</evidence>
<keyword evidence="2" id="KW-1133">Transmembrane helix</keyword>
<accession>A0A9N8HU02</accession>
<keyword evidence="4" id="KW-1185">Reference proteome</keyword>
<feature type="compositionally biased region" description="Low complexity" evidence="1">
    <location>
        <begin position="254"/>
        <end position="278"/>
    </location>
</feature>
<feature type="compositionally biased region" description="Low complexity" evidence="1">
    <location>
        <begin position="95"/>
        <end position="113"/>
    </location>
</feature>